<evidence type="ECO:0000313" key="10">
    <source>
        <dbReference type="EMBL" id="RGD70666.1"/>
    </source>
</evidence>
<gene>
    <name evidence="9" type="primary">dppB_2</name>
    <name evidence="10" type="ORF">DWX31_10465</name>
    <name evidence="12" type="ORF">DXC39_03500</name>
    <name evidence="11" type="ORF">DXD79_05720</name>
    <name evidence="9" type="ORF">ERS852407_03531</name>
</gene>
<dbReference type="GO" id="GO:0005886">
    <property type="term" value="C:plasma membrane"/>
    <property type="evidence" value="ECO:0007669"/>
    <property type="project" value="UniProtKB-SubCell"/>
</dbReference>
<dbReference type="CDD" id="cd06261">
    <property type="entry name" value="TM_PBP2"/>
    <property type="match status" value="1"/>
</dbReference>
<feature type="transmembrane region" description="Helical" evidence="7">
    <location>
        <begin position="9"/>
        <end position="27"/>
    </location>
</feature>
<feature type="transmembrane region" description="Helical" evidence="7">
    <location>
        <begin position="186"/>
        <end position="206"/>
    </location>
</feature>
<dbReference type="AlphaFoldDB" id="A0A174GYP4"/>
<proteinExistence type="inferred from homology"/>
<evidence type="ECO:0000256" key="1">
    <source>
        <dbReference type="ARBA" id="ARBA00004651"/>
    </source>
</evidence>
<dbReference type="EMBL" id="QTJW01000006">
    <property type="protein sequence ID" value="RGD70666.1"/>
    <property type="molecule type" value="Genomic_DNA"/>
</dbReference>
<keyword evidence="6 7" id="KW-0472">Membrane</keyword>
<dbReference type="EMBL" id="QSON01000002">
    <property type="protein sequence ID" value="RGJ06785.1"/>
    <property type="molecule type" value="Genomic_DNA"/>
</dbReference>
<evidence type="ECO:0000256" key="2">
    <source>
        <dbReference type="ARBA" id="ARBA00022448"/>
    </source>
</evidence>
<evidence type="ECO:0000256" key="7">
    <source>
        <dbReference type="RuleBase" id="RU363032"/>
    </source>
</evidence>
<dbReference type="Pfam" id="PF19300">
    <property type="entry name" value="BPD_transp_1_N"/>
    <property type="match status" value="1"/>
</dbReference>
<evidence type="ECO:0000256" key="6">
    <source>
        <dbReference type="ARBA" id="ARBA00023136"/>
    </source>
</evidence>
<evidence type="ECO:0000313" key="9">
    <source>
        <dbReference type="EMBL" id="CUO66168.1"/>
    </source>
</evidence>
<evidence type="ECO:0000256" key="5">
    <source>
        <dbReference type="ARBA" id="ARBA00022989"/>
    </source>
</evidence>
<dbReference type="InterPro" id="IPR035906">
    <property type="entry name" value="MetI-like_sf"/>
</dbReference>
<dbReference type="Proteomes" id="UP000261023">
    <property type="component" value="Unassembled WGS sequence"/>
</dbReference>
<evidence type="ECO:0000313" key="16">
    <source>
        <dbReference type="Proteomes" id="UP000263014"/>
    </source>
</evidence>
<organism evidence="9 13">
    <name type="scientific">Hungatella hathewayi</name>
    <dbReference type="NCBI Taxonomy" id="154046"/>
    <lineage>
        <taxon>Bacteria</taxon>
        <taxon>Bacillati</taxon>
        <taxon>Bacillota</taxon>
        <taxon>Clostridia</taxon>
        <taxon>Lachnospirales</taxon>
        <taxon>Lachnospiraceae</taxon>
        <taxon>Hungatella</taxon>
    </lineage>
</organism>
<feature type="transmembrane region" description="Helical" evidence="7">
    <location>
        <begin position="130"/>
        <end position="156"/>
    </location>
</feature>
<evidence type="ECO:0000313" key="12">
    <source>
        <dbReference type="EMBL" id="RGM09031.1"/>
    </source>
</evidence>
<dbReference type="PROSITE" id="PS50928">
    <property type="entry name" value="ABC_TM1"/>
    <property type="match status" value="1"/>
</dbReference>
<evidence type="ECO:0000313" key="15">
    <source>
        <dbReference type="Proteomes" id="UP000261257"/>
    </source>
</evidence>
<feature type="transmembrane region" description="Helical" evidence="7">
    <location>
        <begin position="242"/>
        <end position="262"/>
    </location>
</feature>
<dbReference type="SUPFAM" id="SSF161098">
    <property type="entry name" value="MetI-like"/>
    <property type="match status" value="1"/>
</dbReference>
<comment type="similarity">
    <text evidence="7">Belongs to the binding-protein-dependent transport system permease family.</text>
</comment>
<dbReference type="GeneID" id="86063266"/>
<dbReference type="PANTHER" id="PTHR43163">
    <property type="entry name" value="DIPEPTIDE TRANSPORT SYSTEM PERMEASE PROTEIN DPPB-RELATED"/>
    <property type="match status" value="1"/>
</dbReference>
<feature type="transmembrane region" description="Helical" evidence="7">
    <location>
        <begin position="285"/>
        <end position="313"/>
    </location>
</feature>
<dbReference type="GO" id="GO:0055085">
    <property type="term" value="P:transmembrane transport"/>
    <property type="evidence" value="ECO:0007669"/>
    <property type="project" value="InterPro"/>
</dbReference>
<evidence type="ECO:0000259" key="8">
    <source>
        <dbReference type="PROSITE" id="PS50928"/>
    </source>
</evidence>
<keyword evidence="2 7" id="KW-0813">Transport</keyword>
<reference evidence="14 15" key="2">
    <citation type="submission" date="2018-08" db="EMBL/GenBank/DDBJ databases">
        <title>A genome reference for cultivated species of the human gut microbiota.</title>
        <authorList>
            <person name="Zou Y."/>
            <person name="Xue W."/>
            <person name="Luo G."/>
        </authorList>
    </citation>
    <scope>NUCLEOTIDE SEQUENCE [LARGE SCALE GENOMIC DNA]</scope>
    <source>
        <strain evidence="10 14">AF19-13AC</strain>
        <strain evidence="12 15">TF05-11AC</strain>
        <strain evidence="11 16">TM09-12</strain>
    </source>
</reference>
<dbReference type="Pfam" id="PF00528">
    <property type="entry name" value="BPD_transp_1"/>
    <property type="match status" value="1"/>
</dbReference>
<dbReference type="OrthoDB" id="9773221at2"/>
<keyword evidence="3" id="KW-1003">Cell membrane</keyword>
<dbReference type="RefSeq" id="WP_025530738.1">
    <property type="nucleotide sequence ID" value="NZ_CABIXC010000009.1"/>
</dbReference>
<dbReference type="PANTHER" id="PTHR43163:SF6">
    <property type="entry name" value="DIPEPTIDE TRANSPORT SYSTEM PERMEASE PROTEIN DPPB-RELATED"/>
    <property type="match status" value="1"/>
</dbReference>
<dbReference type="InterPro" id="IPR000515">
    <property type="entry name" value="MetI-like"/>
</dbReference>
<feature type="transmembrane region" description="Helical" evidence="7">
    <location>
        <begin position="97"/>
        <end position="118"/>
    </location>
</feature>
<dbReference type="EMBL" id="CYZE01000009">
    <property type="protein sequence ID" value="CUO66168.1"/>
    <property type="molecule type" value="Genomic_DNA"/>
</dbReference>
<dbReference type="Gene3D" id="1.10.3720.10">
    <property type="entry name" value="MetI-like"/>
    <property type="match status" value="1"/>
</dbReference>
<dbReference type="EMBL" id="QSSQ01000001">
    <property type="protein sequence ID" value="RGM09031.1"/>
    <property type="molecule type" value="Genomic_DNA"/>
</dbReference>
<evidence type="ECO:0000313" key="11">
    <source>
        <dbReference type="EMBL" id="RGJ06785.1"/>
    </source>
</evidence>
<accession>A0A174GYP4</accession>
<evidence type="ECO:0000256" key="4">
    <source>
        <dbReference type="ARBA" id="ARBA00022692"/>
    </source>
</evidence>
<evidence type="ECO:0000256" key="3">
    <source>
        <dbReference type="ARBA" id="ARBA00022475"/>
    </source>
</evidence>
<dbReference type="Proteomes" id="UP000263014">
    <property type="component" value="Unassembled WGS sequence"/>
</dbReference>
<reference evidence="9 13" key="1">
    <citation type="submission" date="2015-09" db="EMBL/GenBank/DDBJ databases">
        <authorList>
            <consortium name="Pathogen Informatics"/>
        </authorList>
    </citation>
    <scope>NUCLEOTIDE SEQUENCE [LARGE SCALE GENOMIC DNA]</scope>
    <source>
        <strain evidence="9 13">2789STDY5608850</strain>
    </source>
</reference>
<dbReference type="Proteomes" id="UP000261257">
    <property type="component" value="Unassembled WGS sequence"/>
</dbReference>
<keyword evidence="5 7" id="KW-1133">Transmembrane helix</keyword>
<sequence>MGKYIRKRLIQSIPVVFGITILTYFIMKLAPGGPLANMINPRTSAESILRAKEAMGLNKPIIIQYVNWLRELLQGNFGYSTNSGQQVLAMILERLPATLLLTVTAFVISFVVGIPLGVYSATHKYSAGDYGLTIFSFIGISIPSFFFGMGLIYIFAIKLKWFPTSGFGDTTFKGTGMALFLNKMKYLVMPALVMSLANLATVMRFTRSSMVETLNQDYIRTARAKGLSEKVVIYRHALKNSLIPVITIFGLSIPNLFGGAYITEKVFSWPGMGLLGVDAIANRDYAVLMGLTLFTAILVLVGNLVADILYSFVDPRIRY</sequence>
<name>A0A174GYP4_9FIRM</name>
<protein>
    <submittedName>
        <fullName evidence="10">ABC transporter permease</fullName>
    </submittedName>
    <submittedName>
        <fullName evidence="9">Binding-protein-dependent transport system inner membrane protein</fullName>
    </submittedName>
</protein>
<comment type="subcellular location">
    <subcellularLocation>
        <location evidence="1 7">Cell membrane</location>
        <topology evidence="1 7">Multi-pass membrane protein</topology>
    </subcellularLocation>
</comment>
<evidence type="ECO:0000313" key="14">
    <source>
        <dbReference type="Proteomes" id="UP000261023"/>
    </source>
</evidence>
<keyword evidence="4 7" id="KW-0812">Transmembrane</keyword>
<evidence type="ECO:0000313" key="13">
    <source>
        <dbReference type="Proteomes" id="UP000095651"/>
    </source>
</evidence>
<dbReference type="Proteomes" id="UP000095651">
    <property type="component" value="Unassembled WGS sequence"/>
</dbReference>
<dbReference type="InterPro" id="IPR045621">
    <property type="entry name" value="BPD_transp_1_N"/>
</dbReference>
<feature type="domain" description="ABC transmembrane type-1" evidence="8">
    <location>
        <begin position="95"/>
        <end position="310"/>
    </location>
</feature>